<feature type="transmembrane region" description="Helical" evidence="7">
    <location>
        <begin position="48"/>
        <end position="69"/>
    </location>
</feature>
<evidence type="ECO:0000313" key="10">
    <source>
        <dbReference type="Proteomes" id="UP000577956"/>
    </source>
</evidence>
<comment type="subcellular location">
    <subcellularLocation>
        <location evidence="1">Cell membrane</location>
        <topology evidence="1">Multi-pass membrane protein</topology>
    </subcellularLocation>
</comment>
<sequence>MATVWEEVSQVVSFVVMAALELAPWFLLAVVLGVLVQHLNLDVLAKRAFARHGVVAVLTTAAVGALSPFCSFTVIPLISRLLRSGVPLSAVMAFWVASPAMDPEIFALSAAALGIDVATARLVGALLLSVGAGLVVLVLERRGLFAQPLRPSVARAEAAVARPVPVPATAGAPAVADGGSPADAPAASGAACGTGVEAPAAAAACDPGCAAPAEDPWADDDGTPWRTMIARNARLIDWRRFGRDVLRDARGLGGWLLLALVAMALVVRYVPTSLVSSLLGADGVAAIPLAAALGTPLYLNGVAAIPVVQGLLAQGMLPAAGVTFLLAGATTTVPAMVAVRSVVNGRVFAFYLGVAFLGSILVGLLVSPWL</sequence>
<feature type="transmembrane region" description="Helical" evidence="7">
    <location>
        <begin position="348"/>
        <end position="366"/>
    </location>
</feature>
<keyword evidence="11" id="KW-1185">Reference proteome</keyword>
<dbReference type="PANTHER" id="PTHR34184:SF4">
    <property type="entry name" value="UPF0718 PROTEIN YCGR"/>
    <property type="match status" value="1"/>
</dbReference>
<keyword evidence="5 7" id="KW-1133">Transmembrane helix</keyword>
<comment type="caution">
    <text evidence="9">The sequence shown here is derived from an EMBL/GenBank/DDBJ whole genome shotgun (WGS) entry which is preliminary data.</text>
</comment>
<proteinExistence type="inferred from homology"/>
<evidence type="ECO:0000313" key="9">
    <source>
        <dbReference type="EMBL" id="NYD85790.1"/>
    </source>
</evidence>
<feature type="transmembrane region" description="Helical" evidence="7">
    <location>
        <begin position="283"/>
        <end position="308"/>
    </location>
</feature>
<dbReference type="EMBL" id="JACCBK010000001">
    <property type="protein sequence ID" value="NYD85790.1"/>
    <property type="molecule type" value="Genomic_DNA"/>
</dbReference>
<evidence type="ECO:0000313" key="8">
    <source>
        <dbReference type="EMBL" id="GIG31204.1"/>
    </source>
</evidence>
<evidence type="ECO:0000313" key="11">
    <source>
        <dbReference type="Proteomes" id="UP000618382"/>
    </source>
</evidence>
<name>A0A7Y9JZ43_9CELL</name>
<keyword evidence="4 7" id="KW-0812">Transmembrane</keyword>
<reference evidence="9 10" key="1">
    <citation type="submission" date="2020-07" db="EMBL/GenBank/DDBJ databases">
        <title>Sequencing the genomes of 1000 actinobacteria strains.</title>
        <authorList>
            <person name="Klenk H.-P."/>
        </authorList>
    </citation>
    <scope>NUCLEOTIDE SEQUENCE [LARGE SCALE GENOMIC DNA]</scope>
    <source>
        <strain evidence="9 10">DSM 24482</strain>
    </source>
</reference>
<evidence type="ECO:0000256" key="5">
    <source>
        <dbReference type="ARBA" id="ARBA00022989"/>
    </source>
</evidence>
<dbReference type="EMBL" id="BONN01000001">
    <property type="protein sequence ID" value="GIG31204.1"/>
    <property type="molecule type" value="Genomic_DNA"/>
</dbReference>
<gene>
    <name evidence="9" type="ORF">BKA21_001339</name>
    <name evidence="8" type="ORF">Col01nite_03630</name>
</gene>
<dbReference type="PANTHER" id="PTHR34184">
    <property type="entry name" value="UPF0718 PROTEIN YCGR"/>
    <property type="match status" value="1"/>
</dbReference>
<dbReference type="Proteomes" id="UP000577956">
    <property type="component" value="Unassembled WGS sequence"/>
</dbReference>
<organism evidence="9 10">
    <name type="scientific">Cellulomonas oligotrophica</name>
    <dbReference type="NCBI Taxonomy" id="931536"/>
    <lineage>
        <taxon>Bacteria</taxon>
        <taxon>Bacillati</taxon>
        <taxon>Actinomycetota</taxon>
        <taxon>Actinomycetes</taxon>
        <taxon>Micrococcales</taxon>
        <taxon>Cellulomonadaceae</taxon>
        <taxon>Cellulomonas</taxon>
    </lineage>
</organism>
<evidence type="ECO:0000256" key="4">
    <source>
        <dbReference type="ARBA" id="ARBA00022692"/>
    </source>
</evidence>
<feature type="transmembrane region" description="Helical" evidence="7">
    <location>
        <begin position="118"/>
        <end position="139"/>
    </location>
</feature>
<dbReference type="Pfam" id="PF03773">
    <property type="entry name" value="ArsP_1"/>
    <property type="match status" value="1"/>
</dbReference>
<keyword evidence="3" id="KW-1003">Cell membrane</keyword>
<evidence type="ECO:0000256" key="2">
    <source>
        <dbReference type="ARBA" id="ARBA00006386"/>
    </source>
</evidence>
<reference evidence="8 11" key="2">
    <citation type="submission" date="2021-01" db="EMBL/GenBank/DDBJ databases">
        <title>Whole genome shotgun sequence of Cellulomonas oligotrophica NBRC 109435.</title>
        <authorList>
            <person name="Komaki H."/>
            <person name="Tamura T."/>
        </authorList>
    </citation>
    <scope>NUCLEOTIDE SEQUENCE [LARGE SCALE GENOMIC DNA]</scope>
    <source>
        <strain evidence="8 11">NBRC 109435</strain>
    </source>
</reference>
<evidence type="ECO:0000256" key="1">
    <source>
        <dbReference type="ARBA" id="ARBA00004651"/>
    </source>
</evidence>
<protein>
    <recommendedName>
        <fullName evidence="12">Permease</fullName>
    </recommendedName>
</protein>
<evidence type="ECO:0008006" key="12">
    <source>
        <dbReference type="Google" id="ProtNLM"/>
    </source>
</evidence>
<dbReference type="InterPro" id="IPR005524">
    <property type="entry name" value="DUF318"/>
</dbReference>
<dbReference type="InterPro" id="IPR052923">
    <property type="entry name" value="UPF0718"/>
</dbReference>
<evidence type="ECO:0000256" key="3">
    <source>
        <dbReference type="ARBA" id="ARBA00022475"/>
    </source>
</evidence>
<accession>A0A7Y9JZ43</accession>
<dbReference type="AlphaFoldDB" id="A0A7Y9JZ43"/>
<evidence type="ECO:0000256" key="6">
    <source>
        <dbReference type="ARBA" id="ARBA00023136"/>
    </source>
</evidence>
<dbReference type="RefSeq" id="WP_140457538.1">
    <property type="nucleotide sequence ID" value="NZ_BAABFI010000002.1"/>
</dbReference>
<comment type="similarity">
    <text evidence="2">Belongs to the UPF0718 family.</text>
</comment>
<evidence type="ECO:0000256" key="7">
    <source>
        <dbReference type="SAM" id="Phobius"/>
    </source>
</evidence>
<feature type="transmembrane region" description="Helical" evidence="7">
    <location>
        <begin position="12"/>
        <end position="36"/>
    </location>
</feature>
<feature type="transmembrane region" description="Helical" evidence="7">
    <location>
        <begin position="252"/>
        <end position="271"/>
    </location>
</feature>
<dbReference type="GO" id="GO:0005886">
    <property type="term" value="C:plasma membrane"/>
    <property type="evidence" value="ECO:0007669"/>
    <property type="project" value="UniProtKB-SubCell"/>
</dbReference>
<dbReference type="Proteomes" id="UP000618382">
    <property type="component" value="Unassembled WGS sequence"/>
</dbReference>
<feature type="transmembrane region" description="Helical" evidence="7">
    <location>
        <begin position="320"/>
        <end position="342"/>
    </location>
</feature>
<keyword evidence="6 7" id="KW-0472">Membrane</keyword>